<gene>
    <name evidence="5" type="ORF">A3H51_02885</name>
</gene>
<sequence>MKNNKFISPEKFWKQVNKKRMGAGVIFFNDKGEILLVKAEHKKYWSLPGGVVDENESPRMTAIREVKEEISLSIKSCEFLCVDYESARNIKGEALQFIFYGGVLDKDIVNKIKIDNEIQEYKFVLPQTALKFLNKRRRKRFTKSIKAIKNSQMIYLENGE</sequence>
<organism evidence="5 6">
    <name type="scientific">Candidatus Spechtbacteria bacterium RIFCSPLOWO2_02_FULL_38_8</name>
    <dbReference type="NCBI Taxonomy" id="1802164"/>
    <lineage>
        <taxon>Bacteria</taxon>
        <taxon>Candidatus Spechtiibacteriota</taxon>
    </lineage>
</organism>
<comment type="caution">
    <text evidence="5">The sequence shown here is derived from an EMBL/GenBank/DDBJ whole genome shotgun (WGS) entry which is preliminary data.</text>
</comment>
<dbReference type="STRING" id="1802164.A3H51_02885"/>
<evidence type="ECO:0000313" key="5">
    <source>
        <dbReference type="EMBL" id="OGZ61919.1"/>
    </source>
</evidence>
<protein>
    <recommendedName>
        <fullName evidence="4">Nudix hydrolase domain-containing protein</fullName>
    </recommendedName>
</protein>
<evidence type="ECO:0000256" key="1">
    <source>
        <dbReference type="ARBA" id="ARBA00001946"/>
    </source>
</evidence>
<dbReference type="CDD" id="cd18876">
    <property type="entry name" value="NUDIX_Hydrolase"/>
    <property type="match status" value="1"/>
</dbReference>
<reference evidence="5 6" key="1">
    <citation type="journal article" date="2016" name="Nat. Commun.">
        <title>Thousands of microbial genomes shed light on interconnected biogeochemical processes in an aquifer system.</title>
        <authorList>
            <person name="Anantharaman K."/>
            <person name="Brown C.T."/>
            <person name="Hug L.A."/>
            <person name="Sharon I."/>
            <person name="Castelle C.J."/>
            <person name="Probst A.J."/>
            <person name="Thomas B.C."/>
            <person name="Singh A."/>
            <person name="Wilkins M.J."/>
            <person name="Karaoz U."/>
            <person name="Brodie E.L."/>
            <person name="Williams K.H."/>
            <person name="Hubbard S.S."/>
            <person name="Banfield J.F."/>
        </authorList>
    </citation>
    <scope>NUCLEOTIDE SEQUENCE [LARGE SCALE GENOMIC DNA]</scope>
</reference>
<dbReference type="InterPro" id="IPR000086">
    <property type="entry name" value="NUDIX_hydrolase_dom"/>
</dbReference>
<keyword evidence="2" id="KW-0378">Hydrolase</keyword>
<keyword evidence="3" id="KW-0460">Magnesium</keyword>
<dbReference type="EMBL" id="MHOJ01000032">
    <property type="protein sequence ID" value="OGZ61919.1"/>
    <property type="molecule type" value="Genomic_DNA"/>
</dbReference>
<proteinExistence type="predicted"/>
<dbReference type="Pfam" id="PF00293">
    <property type="entry name" value="NUDIX"/>
    <property type="match status" value="1"/>
</dbReference>
<evidence type="ECO:0000259" key="4">
    <source>
        <dbReference type="PROSITE" id="PS51462"/>
    </source>
</evidence>
<feature type="domain" description="Nudix hydrolase" evidence="4">
    <location>
        <begin position="18"/>
        <end position="147"/>
    </location>
</feature>
<evidence type="ECO:0000256" key="2">
    <source>
        <dbReference type="ARBA" id="ARBA00022801"/>
    </source>
</evidence>
<dbReference type="AlphaFoldDB" id="A0A1G2HHP9"/>
<dbReference type="InterPro" id="IPR015797">
    <property type="entry name" value="NUDIX_hydrolase-like_dom_sf"/>
</dbReference>
<dbReference type="SUPFAM" id="SSF55811">
    <property type="entry name" value="Nudix"/>
    <property type="match status" value="1"/>
</dbReference>
<evidence type="ECO:0000313" key="6">
    <source>
        <dbReference type="Proteomes" id="UP000178509"/>
    </source>
</evidence>
<dbReference type="GO" id="GO:0016787">
    <property type="term" value="F:hydrolase activity"/>
    <property type="evidence" value="ECO:0007669"/>
    <property type="project" value="UniProtKB-KW"/>
</dbReference>
<dbReference type="PANTHER" id="PTHR43046:SF12">
    <property type="entry name" value="GDP-MANNOSE MANNOSYL HYDROLASE"/>
    <property type="match status" value="1"/>
</dbReference>
<accession>A0A1G2HHP9</accession>
<dbReference type="PROSITE" id="PS51462">
    <property type="entry name" value="NUDIX"/>
    <property type="match status" value="1"/>
</dbReference>
<dbReference type="PANTHER" id="PTHR43046">
    <property type="entry name" value="GDP-MANNOSE MANNOSYL HYDROLASE"/>
    <property type="match status" value="1"/>
</dbReference>
<dbReference type="Gene3D" id="3.90.79.10">
    <property type="entry name" value="Nucleoside Triphosphate Pyrophosphohydrolase"/>
    <property type="match status" value="1"/>
</dbReference>
<dbReference type="Proteomes" id="UP000178509">
    <property type="component" value="Unassembled WGS sequence"/>
</dbReference>
<comment type="cofactor">
    <cofactor evidence="1">
        <name>Mg(2+)</name>
        <dbReference type="ChEBI" id="CHEBI:18420"/>
    </cofactor>
</comment>
<evidence type="ECO:0000256" key="3">
    <source>
        <dbReference type="ARBA" id="ARBA00022842"/>
    </source>
</evidence>
<name>A0A1G2HHP9_9BACT</name>